<dbReference type="PIRSF" id="PIRSF000332">
    <property type="entry name" value="FMO"/>
    <property type="match status" value="1"/>
</dbReference>
<organism evidence="8 9">
    <name type="scientific">Cryobacterium psychrotolerans</name>
    <dbReference type="NCBI Taxonomy" id="386301"/>
    <lineage>
        <taxon>Bacteria</taxon>
        <taxon>Bacillati</taxon>
        <taxon>Actinomycetota</taxon>
        <taxon>Actinomycetes</taxon>
        <taxon>Micrococcales</taxon>
        <taxon>Microbacteriaceae</taxon>
        <taxon>Cryobacterium</taxon>
    </lineage>
</organism>
<feature type="compositionally biased region" description="Basic and acidic residues" evidence="7">
    <location>
        <begin position="113"/>
        <end position="125"/>
    </location>
</feature>
<keyword evidence="6" id="KW-0560">Oxidoreductase</keyword>
<dbReference type="SUPFAM" id="SSF51905">
    <property type="entry name" value="FAD/NAD(P)-binding domain"/>
    <property type="match status" value="2"/>
</dbReference>
<dbReference type="InterPro" id="IPR036188">
    <property type="entry name" value="FAD/NAD-bd_sf"/>
</dbReference>
<dbReference type="EMBL" id="FNFU01000007">
    <property type="protein sequence ID" value="SDK50411.1"/>
    <property type="molecule type" value="Genomic_DNA"/>
</dbReference>
<dbReference type="Gene3D" id="3.50.50.60">
    <property type="entry name" value="FAD/NAD(P)-binding domain"/>
    <property type="match status" value="1"/>
</dbReference>
<dbReference type="RefSeq" id="WP_092323066.1">
    <property type="nucleotide sequence ID" value="NZ_FNFU01000007.1"/>
</dbReference>
<reference evidence="8 9" key="1">
    <citation type="submission" date="2016-10" db="EMBL/GenBank/DDBJ databases">
        <authorList>
            <person name="de Groot N.N."/>
        </authorList>
    </citation>
    <scope>NUCLEOTIDE SEQUENCE [LARGE SCALE GENOMIC DNA]</scope>
    <source>
        <strain evidence="8 9">CGMCC 1.5382</strain>
    </source>
</reference>
<evidence type="ECO:0000256" key="2">
    <source>
        <dbReference type="ARBA" id="ARBA00010139"/>
    </source>
</evidence>
<evidence type="ECO:0000256" key="3">
    <source>
        <dbReference type="ARBA" id="ARBA00022630"/>
    </source>
</evidence>
<keyword evidence="9" id="KW-1185">Reference proteome</keyword>
<evidence type="ECO:0000313" key="9">
    <source>
        <dbReference type="Proteomes" id="UP000198701"/>
    </source>
</evidence>
<dbReference type="InterPro" id="IPR050346">
    <property type="entry name" value="FMO-like"/>
</dbReference>
<dbReference type="GO" id="GO:0004499">
    <property type="term" value="F:N,N-dimethylaniline monooxygenase activity"/>
    <property type="evidence" value="ECO:0007669"/>
    <property type="project" value="InterPro"/>
</dbReference>
<evidence type="ECO:0000313" key="8">
    <source>
        <dbReference type="EMBL" id="SDK50411.1"/>
    </source>
</evidence>
<dbReference type="PANTHER" id="PTHR23023">
    <property type="entry name" value="DIMETHYLANILINE MONOOXYGENASE"/>
    <property type="match status" value="1"/>
</dbReference>
<dbReference type="STRING" id="386301.SAMN05216282_10739"/>
<evidence type="ECO:0000256" key="1">
    <source>
        <dbReference type="ARBA" id="ARBA00009183"/>
    </source>
</evidence>
<dbReference type="InterPro" id="IPR000960">
    <property type="entry name" value="Flavin_mOase"/>
</dbReference>
<feature type="region of interest" description="Disordered" evidence="7">
    <location>
        <begin position="113"/>
        <end position="132"/>
    </location>
</feature>
<sequence>MTGPTRVAVIGAGAAGLAATKALIDAGVDVVTYEKGDRPGGLWARDNSSGLSPAYVSLHLNTSKGRTEFADYPMPADWPDYPSADHVAGYLADYATAFALTPHIRFSTGVTSVEREGDGDSERGAEPAGAGWIVGADDGSSERYDAVVVANGHNWDPRWPSPAYLGTFTGTTMHAHDYRTAEVFRDKRVLVVGMGNSAMDITVDASYVSRGPVLLSSRHGVHIVPKYIFGRPSDKMNGILSVLPWRARQTIAQTLLRLAVGSPEDYGLPAPAGGLFQNHPTISDTIMHRLTHGEVVARPGIARFDGDRVEFTDGSTETVDVIVWATGYRVNIPFLTSAWLGEDAEELPLYQRVFHLQDPSLSFIGLIQSTGAALPVLEVQAKLVAAHLSGGYALPGAEDQQKAVARHLAYSAARWGGDRRPRMRIDFDGYVAALPKEIAAGRERLRRGAKPFSIAHEGVTA</sequence>
<evidence type="ECO:0000256" key="7">
    <source>
        <dbReference type="SAM" id="MobiDB-lite"/>
    </source>
</evidence>
<dbReference type="Proteomes" id="UP000198701">
    <property type="component" value="Unassembled WGS sequence"/>
</dbReference>
<keyword evidence="3" id="KW-0285">Flavoprotein</keyword>
<keyword evidence="5" id="KW-0521">NADP</keyword>
<dbReference type="AlphaFoldDB" id="A0A1G9CFG0"/>
<accession>A0A1G9CFG0</accession>
<comment type="similarity">
    <text evidence="1">Belongs to the FMO family.</text>
</comment>
<evidence type="ECO:0000256" key="6">
    <source>
        <dbReference type="ARBA" id="ARBA00023002"/>
    </source>
</evidence>
<proteinExistence type="inferred from homology"/>
<keyword evidence="4" id="KW-0274">FAD</keyword>
<dbReference type="InterPro" id="IPR020946">
    <property type="entry name" value="Flavin_mOase-like"/>
</dbReference>
<evidence type="ECO:0000256" key="4">
    <source>
        <dbReference type="ARBA" id="ARBA00022827"/>
    </source>
</evidence>
<dbReference type="OrthoDB" id="9808049at2"/>
<dbReference type="Pfam" id="PF00743">
    <property type="entry name" value="FMO-like"/>
    <property type="match status" value="1"/>
</dbReference>
<name>A0A1G9CFG0_9MICO</name>
<dbReference type="GO" id="GO:0050661">
    <property type="term" value="F:NADP binding"/>
    <property type="evidence" value="ECO:0007669"/>
    <property type="project" value="InterPro"/>
</dbReference>
<evidence type="ECO:0000256" key="5">
    <source>
        <dbReference type="ARBA" id="ARBA00022857"/>
    </source>
</evidence>
<dbReference type="GO" id="GO:0050660">
    <property type="term" value="F:flavin adenine dinucleotide binding"/>
    <property type="evidence" value="ECO:0007669"/>
    <property type="project" value="InterPro"/>
</dbReference>
<protein>
    <submittedName>
        <fullName evidence="8">Predicted flavoprotein CzcO associated with the cation diffusion facilitator CzcD</fullName>
    </submittedName>
</protein>
<comment type="similarity">
    <text evidence="2">Belongs to the FAD-binding monooxygenase family.</text>
</comment>
<dbReference type="PRINTS" id="PR00370">
    <property type="entry name" value="FMOXYGENASE"/>
</dbReference>
<gene>
    <name evidence="8" type="ORF">SAMN05216282_10739</name>
</gene>